<keyword evidence="1" id="KW-1133">Transmembrane helix</keyword>
<keyword evidence="1" id="KW-0812">Transmembrane</keyword>
<name>A0A501XDF0_9SPHN</name>
<dbReference type="InterPro" id="IPR003848">
    <property type="entry name" value="DUF218"/>
</dbReference>
<dbReference type="Pfam" id="PF02698">
    <property type="entry name" value="DUF218"/>
    <property type="match status" value="1"/>
</dbReference>
<dbReference type="EMBL" id="VFSU01000034">
    <property type="protein sequence ID" value="TPE58601.1"/>
    <property type="molecule type" value="Genomic_DNA"/>
</dbReference>
<comment type="caution">
    <text evidence="3">The sequence shown here is derived from an EMBL/GenBank/DDBJ whole genome shotgun (WGS) entry which is preliminary data.</text>
</comment>
<sequence length="202" mass="21457">MVASKSNAPARKRQSRSTGPSALGWFARGLALAALLWIGGFVLFIFSLPGPAAPGTVTEGVVVLTGGPGRLDRGAEVLKAGLAERLLVSGVHPSVKPAELAKAAGIPEKLASCKVDLGFKADSTRTNAIEVSDWVARNRFKSIRLVTAAYHMPRAHAELAARLPADVQVVNDGVKAGLPLWSMLVEYTKFQASWLLLRVRPV</sequence>
<evidence type="ECO:0000256" key="1">
    <source>
        <dbReference type="SAM" id="Phobius"/>
    </source>
</evidence>
<keyword evidence="1" id="KW-0472">Membrane</keyword>
<evidence type="ECO:0000313" key="4">
    <source>
        <dbReference type="Proteomes" id="UP000319897"/>
    </source>
</evidence>
<gene>
    <name evidence="3" type="ORF">FJQ54_16225</name>
</gene>
<dbReference type="OrthoDB" id="9812311at2"/>
<proteinExistence type="predicted"/>
<feature type="transmembrane region" description="Helical" evidence="1">
    <location>
        <begin position="21"/>
        <end position="46"/>
    </location>
</feature>
<evidence type="ECO:0000259" key="2">
    <source>
        <dbReference type="Pfam" id="PF02698"/>
    </source>
</evidence>
<protein>
    <submittedName>
        <fullName evidence="3">YdcF family protein</fullName>
    </submittedName>
</protein>
<dbReference type="CDD" id="cd06259">
    <property type="entry name" value="YdcF-like"/>
    <property type="match status" value="1"/>
</dbReference>
<dbReference type="RefSeq" id="WP_140929453.1">
    <property type="nucleotide sequence ID" value="NZ_VFSU01000034.1"/>
</dbReference>
<feature type="domain" description="DUF218" evidence="2">
    <location>
        <begin position="60"/>
        <end position="167"/>
    </location>
</feature>
<dbReference type="Proteomes" id="UP000319897">
    <property type="component" value="Unassembled WGS sequence"/>
</dbReference>
<organism evidence="3 4">
    <name type="scientific">Sandaracinobacter neustonicus</name>
    <dbReference type="NCBI Taxonomy" id="1715348"/>
    <lineage>
        <taxon>Bacteria</taxon>
        <taxon>Pseudomonadati</taxon>
        <taxon>Pseudomonadota</taxon>
        <taxon>Alphaproteobacteria</taxon>
        <taxon>Sphingomonadales</taxon>
        <taxon>Sphingosinicellaceae</taxon>
        <taxon>Sandaracinobacter</taxon>
    </lineage>
</organism>
<evidence type="ECO:0000313" key="3">
    <source>
        <dbReference type="EMBL" id="TPE58601.1"/>
    </source>
</evidence>
<accession>A0A501XDF0</accession>
<reference evidence="3 4" key="1">
    <citation type="submission" date="2019-06" db="EMBL/GenBank/DDBJ databases">
        <authorList>
            <person name="Lee I."/>
            <person name="Jang G.I."/>
            <person name="Hwang C.Y."/>
        </authorList>
    </citation>
    <scope>NUCLEOTIDE SEQUENCE [LARGE SCALE GENOMIC DNA]</scope>
    <source>
        <strain evidence="3 4">PAMC 28131</strain>
    </source>
</reference>
<dbReference type="AlphaFoldDB" id="A0A501XDF0"/>
<keyword evidence="4" id="KW-1185">Reference proteome</keyword>